<accession>Q0F148</accession>
<dbReference type="eggNOG" id="COG2961">
    <property type="taxonomic scope" value="Bacteria"/>
</dbReference>
<feature type="binding site" evidence="1">
    <location>
        <position position="63"/>
    </location>
    <ligand>
        <name>S-adenosyl-L-methionine</name>
        <dbReference type="ChEBI" id="CHEBI:59789"/>
    </ligand>
</feature>
<reference evidence="2 3" key="1">
    <citation type="submission" date="2006-09" db="EMBL/GenBank/DDBJ databases">
        <authorList>
            <person name="Emerson D."/>
            <person name="Ferriera S."/>
            <person name="Johnson J."/>
            <person name="Kravitz S."/>
            <person name="Halpern A."/>
            <person name="Remington K."/>
            <person name="Beeson K."/>
            <person name="Tran B."/>
            <person name="Rogers Y.-H."/>
            <person name="Friedman R."/>
            <person name="Venter J.C."/>
        </authorList>
    </citation>
    <scope>NUCLEOTIDE SEQUENCE [LARGE SCALE GENOMIC DNA]</scope>
    <source>
        <strain evidence="2 3">PV-1</strain>
    </source>
</reference>
<dbReference type="FunCoup" id="Q0F148">
    <property type="interactions" value="158"/>
</dbReference>
<comment type="function">
    <text evidence="1">Specifically methylates the adenine in position 2030 of 23S rRNA.</text>
</comment>
<feature type="active site" description="Proton acceptor" evidence="1">
    <location>
        <position position="188"/>
    </location>
</feature>
<organism evidence="2 3">
    <name type="scientific">Mariprofundus ferrooxydans PV-1</name>
    <dbReference type="NCBI Taxonomy" id="314345"/>
    <lineage>
        <taxon>Bacteria</taxon>
        <taxon>Pseudomonadati</taxon>
        <taxon>Pseudomonadota</taxon>
        <taxon>Candidatius Mariprofundia</taxon>
        <taxon>Mariprofundales</taxon>
        <taxon>Mariprofundaceae</taxon>
        <taxon>Mariprofundus</taxon>
    </lineage>
</organism>
<dbReference type="EC" id="2.1.1.266" evidence="1"/>
<protein>
    <recommendedName>
        <fullName evidence="1">Ribosomal RNA large subunit methyltransferase J</fullName>
        <ecNumber evidence="1">2.1.1.266</ecNumber>
    </recommendedName>
    <alternativeName>
        <fullName evidence="1">23S rRNA (adenine(2030)-N6)-methyltransferase</fullName>
    </alternativeName>
    <alternativeName>
        <fullName evidence="1">23S rRNA m6A2030 methyltransferase</fullName>
    </alternativeName>
</protein>
<evidence type="ECO:0000313" key="3">
    <source>
        <dbReference type="Proteomes" id="UP000005297"/>
    </source>
</evidence>
<keyword evidence="1" id="KW-0489">Methyltransferase</keyword>
<sequence>MYDASILNGLCIRRESLQGGGMLSYQHSYHAGNHADVLKHIILGDVAAGMFNKDAPIFMLDAFASRGIYDLNSPEALKNRESDSGVGKLWPLRDEPTNPPGVRRWFKLIASLNMDDSYTRFPGSTAMLHAMAREGDRIAACDLHPQEFDTLRVSFQASRRFSLLKRDAFEAIKGMLPPKEKRGLVFLDPSYEVKEEYRAIAKAVAGAHRKFAGGVYVIWYPLLPAERHNELFRELKHSGIRKILRIELDCGDLFPDMQMHGSGMLIVNPPWHAEQAMQQSLNWVCDKLTDGKGRKQFSWLVPE</sequence>
<feature type="binding site" evidence="1">
    <location>
        <position position="40"/>
    </location>
    <ligand>
        <name>S-adenosyl-L-methionine</name>
        <dbReference type="ChEBI" id="CHEBI:59789"/>
    </ligand>
</feature>
<dbReference type="PANTHER" id="PTHR37426:SF1">
    <property type="entry name" value="RIBOSOMAL RNA LARGE SUBUNIT METHYLTRANSFERASE J"/>
    <property type="match status" value="1"/>
</dbReference>
<dbReference type="HAMAP" id="MF_00934">
    <property type="entry name" value="23SrRNA_methyltr_J"/>
    <property type="match status" value="1"/>
</dbReference>
<dbReference type="SUPFAM" id="SSF53335">
    <property type="entry name" value="S-adenosyl-L-methionine-dependent methyltransferases"/>
    <property type="match status" value="1"/>
</dbReference>
<name>Q0F148_9PROT</name>
<feature type="binding site" evidence="1">
    <location>
        <begin position="167"/>
        <end position="168"/>
    </location>
    <ligand>
        <name>S-adenosyl-L-methionine</name>
        <dbReference type="ChEBI" id="CHEBI:59789"/>
    </ligand>
</feature>
<feature type="binding site" evidence="1">
    <location>
        <position position="188"/>
    </location>
    <ligand>
        <name>S-adenosyl-L-methionine</name>
        <dbReference type="ChEBI" id="CHEBI:59789"/>
    </ligand>
</feature>
<dbReference type="GO" id="GO:0003723">
    <property type="term" value="F:RNA binding"/>
    <property type="evidence" value="ECO:0007669"/>
    <property type="project" value="UniProtKB-UniRule"/>
</dbReference>
<proteinExistence type="inferred from homology"/>
<gene>
    <name evidence="1" type="primary">rlmJ</name>
    <name evidence="2" type="ORF">SPV1_11441</name>
</gene>
<feature type="binding site" evidence="1">
    <location>
        <position position="124"/>
    </location>
    <ligand>
        <name>S-adenosyl-L-methionine</name>
        <dbReference type="ChEBI" id="CHEBI:59789"/>
    </ligand>
</feature>
<dbReference type="PANTHER" id="PTHR37426">
    <property type="entry name" value="RIBOSOMAL RNA LARGE SUBUNIT METHYLTRANSFERASE J"/>
    <property type="match status" value="1"/>
</dbReference>
<evidence type="ECO:0000313" key="2">
    <source>
        <dbReference type="EMBL" id="EAU55343.1"/>
    </source>
</evidence>
<comment type="caution">
    <text evidence="2">The sequence shown here is derived from an EMBL/GenBank/DDBJ whole genome shotgun (WGS) entry which is preliminary data.</text>
</comment>
<dbReference type="GO" id="GO:0036307">
    <property type="term" value="F:23S rRNA (adenine(2030)-N(6))-methyltransferase activity"/>
    <property type="evidence" value="ECO:0007669"/>
    <property type="project" value="UniProtKB-UniRule"/>
</dbReference>
<feature type="site" description="Interaction with substrate rRNA" evidence="1">
    <location>
        <position position="25"/>
    </location>
</feature>
<keyword evidence="3" id="KW-1185">Reference proteome</keyword>
<dbReference type="EMBL" id="AATS01000003">
    <property type="protein sequence ID" value="EAU55343.1"/>
    <property type="molecule type" value="Genomic_DNA"/>
</dbReference>
<dbReference type="InterPro" id="IPR007473">
    <property type="entry name" value="RlmJ"/>
</dbReference>
<keyword evidence="1" id="KW-0694">RNA-binding</keyword>
<dbReference type="InParanoid" id="Q0F148"/>
<dbReference type="GO" id="GO:0070475">
    <property type="term" value="P:rRNA base methylation"/>
    <property type="evidence" value="ECO:0007669"/>
    <property type="project" value="UniProtKB-UniRule"/>
</dbReference>
<dbReference type="HOGENOM" id="CLU_061769_0_0_0"/>
<comment type="similarity">
    <text evidence="1">Belongs to the RlmJ family.</text>
</comment>
<dbReference type="Gene3D" id="3.40.50.150">
    <property type="entry name" value="Vaccinia Virus protein VP39"/>
    <property type="match status" value="1"/>
</dbReference>
<feature type="binding site" evidence="1">
    <location>
        <position position="142"/>
    </location>
    <ligand>
        <name>S-adenosyl-L-methionine</name>
        <dbReference type="ChEBI" id="CHEBI:59789"/>
    </ligand>
</feature>
<keyword evidence="1" id="KW-0949">S-adenosyl-L-methionine</keyword>
<dbReference type="STRING" id="314344.AL013_08980"/>
<dbReference type="Pfam" id="PF04378">
    <property type="entry name" value="RsmJ"/>
    <property type="match status" value="1"/>
</dbReference>
<comment type="catalytic activity">
    <reaction evidence="1">
        <text>adenosine(2030) in 23S rRNA + S-adenosyl-L-methionine = N(6)-methyladenosine(2030) in 23S rRNA + S-adenosyl-L-homocysteine + H(+)</text>
        <dbReference type="Rhea" id="RHEA:43736"/>
        <dbReference type="Rhea" id="RHEA-COMP:10668"/>
        <dbReference type="Rhea" id="RHEA-COMP:10669"/>
        <dbReference type="ChEBI" id="CHEBI:15378"/>
        <dbReference type="ChEBI" id="CHEBI:57856"/>
        <dbReference type="ChEBI" id="CHEBI:59789"/>
        <dbReference type="ChEBI" id="CHEBI:74411"/>
        <dbReference type="ChEBI" id="CHEBI:74449"/>
        <dbReference type="EC" id="2.1.1.266"/>
    </reaction>
</comment>
<dbReference type="InterPro" id="IPR029063">
    <property type="entry name" value="SAM-dependent_MTases_sf"/>
</dbReference>
<keyword evidence="1" id="KW-0808">Transferase</keyword>
<comment type="subunit">
    <text evidence="1">Monomer.</text>
</comment>
<keyword evidence="1" id="KW-0698">rRNA processing</keyword>
<dbReference type="Proteomes" id="UP000005297">
    <property type="component" value="Unassembled WGS sequence"/>
</dbReference>
<dbReference type="AlphaFoldDB" id="Q0F148"/>
<evidence type="ECO:0000256" key="1">
    <source>
        <dbReference type="HAMAP-Rule" id="MF_00934"/>
    </source>
</evidence>
<dbReference type="GO" id="GO:0005829">
    <property type="term" value="C:cytosol"/>
    <property type="evidence" value="ECO:0007669"/>
    <property type="project" value="TreeGrafter"/>
</dbReference>